<dbReference type="HAMAP" id="MF_00208">
    <property type="entry name" value="MurE"/>
    <property type="match status" value="1"/>
</dbReference>
<feature type="binding site" evidence="7">
    <location>
        <begin position="183"/>
        <end position="184"/>
    </location>
    <ligand>
        <name>UDP-N-acetyl-alpha-D-muramoyl-L-alanyl-D-glutamate</name>
        <dbReference type="ChEBI" id="CHEBI:83900"/>
    </ligand>
</feature>
<feature type="binding site" evidence="7">
    <location>
        <position position="57"/>
    </location>
    <ligand>
        <name>UDP-N-acetyl-alpha-D-muramoyl-L-alanyl-D-glutamate</name>
        <dbReference type="ChEBI" id="CHEBI:83900"/>
    </ligand>
</feature>
<dbReference type="Pfam" id="PF08245">
    <property type="entry name" value="Mur_ligase_M"/>
    <property type="match status" value="1"/>
</dbReference>
<keyword evidence="2 7" id="KW-0132">Cell division</keyword>
<comment type="catalytic activity">
    <reaction evidence="7">
        <text>UDP-N-acetyl-alpha-D-muramoyl-L-alanyl-D-glutamate + meso-2,6-diaminopimelate + ATP = UDP-N-acetyl-alpha-D-muramoyl-L-alanyl-gamma-D-glutamyl-meso-2,6-diaminopimelate + ADP + phosphate + H(+)</text>
        <dbReference type="Rhea" id="RHEA:23676"/>
        <dbReference type="ChEBI" id="CHEBI:15378"/>
        <dbReference type="ChEBI" id="CHEBI:30616"/>
        <dbReference type="ChEBI" id="CHEBI:43474"/>
        <dbReference type="ChEBI" id="CHEBI:57791"/>
        <dbReference type="ChEBI" id="CHEBI:83900"/>
        <dbReference type="ChEBI" id="CHEBI:83905"/>
        <dbReference type="ChEBI" id="CHEBI:456216"/>
        <dbReference type="EC" id="6.3.2.13"/>
    </reaction>
</comment>
<dbReference type="GO" id="GO:0008360">
    <property type="term" value="P:regulation of cell shape"/>
    <property type="evidence" value="ECO:0007669"/>
    <property type="project" value="UniProtKB-KW"/>
</dbReference>
<dbReference type="InterPro" id="IPR013221">
    <property type="entry name" value="Mur_ligase_cen"/>
</dbReference>
<feature type="binding site" evidence="7">
    <location>
        <position position="486"/>
    </location>
    <ligand>
        <name>meso-2,6-diaminopimelate</name>
        <dbReference type="ChEBI" id="CHEBI:57791"/>
    </ligand>
</feature>
<keyword evidence="4 7" id="KW-0573">Peptidoglycan synthesis</keyword>
<dbReference type="UniPathway" id="UPA00219"/>
<feature type="binding site" evidence="7">
    <location>
        <position position="490"/>
    </location>
    <ligand>
        <name>meso-2,6-diaminopimelate</name>
        <dbReference type="ChEBI" id="CHEBI:57791"/>
    </ligand>
</feature>
<keyword evidence="7" id="KW-0547">Nucleotide-binding</keyword>
<evidence type="ECO:0000256" key="6">
    <source>
        <dbReference type="ARBA" id="ARBA00023316"/>
    </source>
</evidence>
<dbReference type="GO" id="GO:0071555">
    <property type="term" value="P:cell wall organization"/>
    <property type="evidence" value="ECO:0007669"/>
    <property type="project" value="UniProtKB-KW"/>
</dbReference>
<evidence type="ECO:0000259" key="12">
    <source>
        <dbReference type="Pfam" id="PF08245"/>
    </source>
</evidence>
<reference evidence="13" key="1">
    <citation type="submission" date="2020-02" db="EMBL/GenBank/DDBJ databases">
        <authorList>
            <person name="Meier V. D."/>
        </authorList>
    </citation>
    <scope>NUCLEOTIDE SEQUENCE</scope>
    <source>
        <strain evidence="13">AVDCRST_MAG60</strain>
    </source>
</reference>
<feature type="domain" description="Mur ligase N-terminal catalytic" evidence="10">
    <location>
        <begin position="52"/>
        <end position="127"/>
    </location>
</feature>
<evidence type="ECO:0000256" key="5">
    <source>
        <dbReference type="ARBA" id="ARBA00023306"/>
    </source>
</evidence>
<keyword evidence="7" id="KW-0067">ATP-binding</keyword>
<keyword evidence="3 7" id="KW-0133">Cell shape</keyword>
<feature type="binding site" evidence="7">
    <location>
        <position position="59"/>
    </location>
    <ligand>
        <name>UDP-N-acetyl-alpha-D-muramoyl-L-alanyl-D-glutamate</name>
        <dbReference type="ChEBI" id="CHEBI:83900"/>
    </ligand>
</feature>
<keyword evidence="7" id="KW-0460">Magnesium</keyword>
<dbReference type="InterPro" id="IPR036565">
    <property type="entry name" value="Mur-like_cat_sf"/>
</dbReference>
<dbReference type="GO" id="GO:0005737">
    <property type="term" value="C:cytoplasm"/>
    <property type="evidence" value="ECO:0007669"/>
    <property type="project" value="UniProtKB-SubCell"/>
</dbReference>
<dbReference type="SUPFAM" id="SSF53244">
    <property type="entry name" value="MurD-like peptide ligases, peptide-binding domain"/>
    <property type="match status" value="1"/>
</dbReference>
<gene>
    <name evidence="7" type="primary">murE</name>
    <name evidence="13" type="ORF">AVDCRST_MAG60-721</name>
</gene>
<feature type="binding site" evidence="7">
    <location>
        <position position="410"/>
    </location>
    <ligand>
        <name>meso-2,6-diaminopimelate</name>
        <dbReference type="ChEBI" id="CHEBI:57791"/>
    </ligand>
</feature>
<feature type="binding site" evidence="7">
    <location>
        <position position="218"/>
    </location>
    <ligand>
        <name>UDP-N-acetyl-alpha-D-muramoyl-L-alanyl-D-glutamate</name>
        <dbReference type="ChEBI" id="CHEBI:83900"/>
    </ligand>
</feature>
<dbReference type="GO" id="GO:0051301">
    <property type="term" value="P:cell division"/>
    <property type="evidence" value="ECO:0007669"/>
    <property type="project" value="UniProtKB-KW"/>
</dbReference>
<dbReference type="InterPro" id="IPR036615">
    <property type="entry name" value="Mur_ligase_C_dom_sf"/>
</dbReference>
<comment type="subcellular location">
    <subcellularLocation>
        <location evidence="7 8">Cytoplasm</location>
    </subcellularLocation>
</comment>
<protein>
    <recommendedName>
        <fullName evidence="7">UDP-N-acetylmuramoyl-L-alanyl-D-glutamate--2,6-diaminopimelate ligase</fullName>
        <ecNumber evidence="7">6.3.2.13</ecNumber>
    </recommendedName>
    <alternativeName>
        <fullName evidence="7">Meso-A2pm-adding enzyme</fullName>
    </alternativeName>
    <alternativeName>
        <fullName evidence="7">Meso-diaminopimelate-adding enzyme</fullName>
    </alternativeName>
    <alternativeName>
        <fullName evidence="7">UDP-MurNAc-L-Ala-D-Glu:meso-diaminopimelate ligase</fullName>
    </alternativeName>
    <alternativeName>
        <fullName evidence="7">UDP-MurNAc-tripeptide synthetase</fullName>
    </alternativeName>
    <alternativeName>
        <fullName evidence="7">UDP-N-acetylmuramyl-tripeptide synthetase</fullName>
    </alternativeName>
</protein>
<comment type="function">
    <text evidence="7">Catalyzes the addition of meso-diaminopimelic acid to the nucleotide precursor UDP-N-acetylmuramoyl-L-alanyl-D-glutamate (UMAG) in the biosynthesis of bacterial cell-wall peptidoglycan.</text>
</comment>
<dbReference type="PANTHER" id="PTHR23135:SF4">
    <property type="entry name" value="UDP-N-ACETYLMURAMOYL-L-ALANYL-D-GLUTAMATE--2,6-DIAMINOPIMELATE LIGASE MURE HOMOLOG, CHLOROPLASTIC"/>
    <property type="match status" value="1"/>
</dbReference>
<dbReference type="GO" id="GO:0000287">
    <property type="term" value="F:magnesium ion binding"/>
    <property type="evidence" value="ECO:0007669"/>
    <property type="project" value="UniProtKB-UniRule"/>
</dbReference>
<comment type="PTM">
    <text evidence="7">Carboxylation is probably crucial for Mg(2+) binding and, consequently, for the gamma-phosphate positioning of ATP.</text>
</comment>
<keyword evidence="5 7" id="KW-0131">Cell cycle</keyword>
<keyword evidence="6 7" id="KW-0961">Cell wall biogenesis/degradation</keyword>
<evidence type="ECO:0000256" key="9">
    <source>
        <dbReference type="SAM" id="MobiDB-lite"/>
    </source>
</evidence>
<evidence type="ECO:0000256" key="7">
    <source>
        <dbReference type="HAMAP-Rule" id="MF_00208"/>
    </source>
</evidence>
<dbReference type="Gene3D" id="3.40.1190.10">
    <property type="entry name" value="Mur-like, catalytic domain"/>
    <property type="match status" value="1"/>
</dbReference>
<keyword evidence="7 13" id="KW-0436">Ligase</keyword>
<evidence type="ECO:0000256" key="8">
    <source>
        <dbReference type="RuleBase" id="RU004135"/>
    </source>
</evidence>
<evidence type="ECO:0000259" key="10">
    <source>
        <dbReference type="Pfam" id="PF01225"/>
    </source>
</evidence>
<organism evidence="13">
    <name type="scientific">uncultured Nocardioides sp</name>
    <dbReference type="NCBI Taxonomy" id="198441"/>
    <lineage>
        <taxon>Bacteria</taxon>
        <taxon>Bacillati</taxon>
        <taxon>Actinomycetota</taxon>
        <taxon>Actinomycetes</taxon>
        <taxon>Propionibacteriales</taxon>
        <taxon>Nocardioidaceae</taxon>
        <taxon>Nocardioides</taxon>
        <taxon>environmental samples</taxon>
    </lineage>
</organism>
<dbReference type="AlphaFoldDB" id="A0A6J4N6L7"/>
<accession>A0A6J4N6L7</accession>
<feature type="binding site" evidence="7">
    <location>
        <begin position="434"/>
        <end position="437"/>
    </location>
    <ligand>
        <name>meso-2,6-diaminopimelate</name>
        <dbReference type="ChEBI" id="CHEBI:57791"/>
    </ligand>
</feature>
<dbReference type="InterPro" id="IPR035911">
    <property type="entry name" value="MurE/MurF_N"/>
</dbReference>
<dbReference type="InterPro" id="IPR004101">
    <property type="entry name" value="Mur_ligase_C"/>
</dbReference>
<dbReference type="Gene3D" id="3.40.1390.10">
    <property type="entry name" value="MurE/MurF, N-terminal domain"/>
    <property type="match status" value="1"/>
</dbReference>
<dbReference type="Pfam" id="PF01225">
    <property type="entry name" value="Mur_ligase"/>
    <property type="match status" value="1"/>
</dbReference>
<dbReference type="EMBL" id="CADCUN010000079">
    <property type="protein sequence ID" value="CAA9378925.1"/>
    <property type="molecule type" value="Genomic_DNA"/>
</dbReference>
<comment type="caution">
    <text evidence="7">Lacks conserved residue(s) required for the propagation of feature annotation.</text>
</comment>
<dbReference type="GO" id="GO:0005524">
    <property type="term" value="F:ATP binding"/>
    <property type="evidence" value="ECO:0007669"/>
    <property type="project" value="UniProtKB-UniRule"/>
</dbReference>
<sequence length="515" mass="53381">MSGQGYPPLVAGEPTALPGRPSASARTPLRDLADWLADDTDVRRLGDLDVSVSGMSLSTQRIQAGDLYAALPGSRLHGATFAADALAAGAVAVLTDEEGARMLAPGCAALVVERPRHVLGRLAARIYGEPAASMRMIGVTGTQGKTTTTRLLDDGLAAAGITAAVIGTVGTRVAGQDIKTSLTTPEAPDLHGLFALMRERGVRACAMEVSSHALVLGRVDGVVFDVATFLNLGRDHLDFHTDVEDYFAAKASLFTPERARVGLTNIDDEFGRRLLSEASIPMQTFSVHGAADWRAIDITLGGDGSTFTVVGPGGVEVPVRVPVPGAFNVANALAALAFAALAGLDVDNVAAGIGLGPGVPGRLEQVDAGQDFVLVVDYAHKPDAVEAVLTTLRPLTDGQLIVVLGAGGDRDPGKRAIMGEIAAGLADVLIVTDDNPRTEDPAEIRAAVLSGTAQARAEVVEIGDRRDAIADAVRRARPGDVVLIAGKGHETGQEIEGEIHPFDDRVVAAEAVSQR</sequence>
<feature type="binding site" evidence="7">
    <location>
        <begin position="141"/>
        <end position="147"/>
    </location>
    <ligand>
        <name>ATP</name>
        <dbReference type="ChEBI" id="CHEBI:30616"/>
    </ligand>
</feature>
<feature type="domain" description="Mur ligase C-terminal" evidence="11">
    <location>
        <begin position="361"/>
        <end position="488"/>
    </location>
</feature>
<feature type="binding site" evidence="7">
    <location>
        <position position="210"/>
    </location>
    <ligand>
        <name>UDP-N-acetyl-alpha-D-muramoyl-L-alanyl-D-glutamate</name>
        <dbReference type="ChEBI" id="CHEBI:83900"/>
    </ligand>
</feature>
<dbReference type="SUPFAM" id="SSF63418">
    <property type="entry name" value="MurE/MurF N-terminal domain"/>
    <property type="match status" value="1"/>
</dbReference>
<evidence type="ECO:0000256" key="4">
    <source>
        <dbReference type="ARBA" id="ARBA00022984"/>
    </source>
</evidence>
<dbReference type="EC" id="6.3.2.13" evidence="7"/>
<feature type="modified residue" description="N6-carboxylysine" evidence="7">
    <location>
        <position position="250"/>
    </location>
</feature>
<dbReference type="GO" id="GO:0008765">
    <property type="term" value="F:UDP-N-acetylmuramoylalanyl-D-glutamate-2,6-diaminopimelate ligase activity"/>
    <property type="evidence" value="ECO:0007669"/>
    <property type="project" value="UniProtKB-UniRule"/>
</dbReference>
<comment type="pathway">
    <text evidence="7 8">Cell wall biogenesis; peptidoglycan biosynthesis.</text>
</comment>
<keyword evidence="7" id="KW-0963">Cytoplasm</keyword>
<dbReference type="NCBIfam" id="TIGR01085">
    <property type="entry name" value="murE"/>
    <property type="match status" value="1"/>
</dbReference>
<comment type="similarity">
    <text evidence="1 7">Belongs to the MurCDEF family. MurE subfamily.</text>
</comment>
<dbReference type="PANTHER" id="PTHR23135">
    <property type="entry name" value="MUR LIGASE FAMILY MEMBER"/>
    <property type="match status" value="1"/>
</dbReference>
<evidence type="ECO:0000313" key="13">
    <source>
        <dbReference type="EMBL" id="CAA9378925.1"/>
    </source>
</evidence>
<name>A0A6J4N6L7_9ACTN</name>
<dbReference type="Gene3D" id="3.90.190.20">
    <property type="entry name" value="Mur ligase, C-terminal domain"/>
    <property type="match status" value="1"/>
</dbReference>
<dbReference type="NCBIfam" id="NF001126">
    <property type="entry name" value="PRK00139.1-4"/>
    <property type="match status" value="1"/>
</dbReference>
<evidence type="ECO:0000259" key="11">
    <source>
        <dbReference type="Pfam" id="PF02875"/>
    </source>
</evidence>
<dbReference type="SUPFAM" id="SSF53623">
    <property type="entry name" value="MurD-like peptide ligases, catalytic domain"/>
    <property type="match status" value="1"/>
</dbReference>
<feature type="domain" description="Mur ligase central" evidence="12">
    <location>
        <begin position="139"/>
        <end position="338"/>
    </location>
</feature>
<dbReference type="InterPro" id="IPR005761">
    <property type="entry name" value="UDP-N-AcMur-Glu-dNH2Pim_ligase"/>
</dbReference>
<evidence type="ECO:0000256" key="2">
    <source>
        <dbReference type="ARBA" id="ARBA00022618"/>
    </source>
</evidence>
<evidence type="ECO:0000256" key="1">
    <source>
        <dbReference type="ARBA" id="ARBA00005898"/>
    </source>
</evidence>
<proteinExistence type="inferred from homology"/>
<dbReference type="NCBIfam" id="NF001124">
    <property type="entry name" value="PRK00139.1-2"/>
    <property type="match status" value="1"/>
</dbReference>
<dbReference type="Pfam" id="PF02875">
    <property type="entry name" value="Mur_ligase_C"/>
    <property type="match status" value="1"/>
</dbReference>
<evidence type="ECO:0000256" key="3">
    <source>
        <dbReference type="ARBA" id="ARBA00022960"/>
    </source>
</evidence>
<feature type="short sequence motif" description="Meso-diaminopimelate recognition motif" evidence="7">
    <location>
        <begin position="434"/>
        <end position="437"/>
    </location>
</feature>
<dbReference type="InterPro" id="IPR000713">
    <property type="entry name" value="Mur_ligase_N"/>
</dbReference>
<feature type="region of interest" description="Disordered" evidence="9">
    <location>
        <begin position="1"/>
        <end position="25"/>
    </location>
</feature>
<dbReference type="GO" id="GO:0009252">
    <property type="term" value="P:peptidoglycan biosynthetic process"/>
    <property type="evidence" value="ECO:0007669"/>
    <property type="project" value="UniProtKB-UniRule"/>
</dbReference>
<comment type="cofactor">
    <cofactor evidence="7">
        <name>Mg(2+)</name>
        <dbReference type="ChEBI" id="CHEBI:18420"/>
    </cofactor>
</comment>